<evidence type="ECO:0000256" key="8">
    <source>
        <dbReference type="ARBA" id="ARBA00023004"/>
    </source>
</evidence>
<evidence type="ECO:0000256" key="2">
    <source>
        <dbReference type="ARBA" id="ARBA00004123"/>
    </source>
</evidence>
<evidence type="ECO:0000256" key="5">
    <source>
        <dbReference type="ARBA" id="ARBA00022853"/>
    </source>
</evidence>
<dbReference type="GO" id="GO:0005634">
    <property type="term" value="C:nucleus"/>
    <property type="evidence" value="ECO:0007669"/>
    <property type="project" value="UniProtKB-SubCell"/>
</dbReference>
<protein>
    <recommendedName>
        <fullName evidence="20">Lysine-specific demethylase</fullName>
    </recommendedName>
</protein>
<evidence type="ECO:0000313" key="19">
    <source>
        <dbReference type="Proteomes" id="UP000289738"/>
    </source>
</evidence>
<dbReference type="GO" id="GO:0045814">
    <property type="term" value="P:negative regulation of gene expression, epigenetic"/>
    <property type="evidence" value="ECO:0007669"/>
    <property type="project" value="UniProtKB-ARBA"/>
</dbReference>
<keyword evidence="9" id="KW-0805">Transcription regulation</keyword>
<evidence type="ECO:0000256" key="9">
    <source>
        <dbReference type="ARBA" id="ARBA00023015"/>
    </source>
</evidence>
<gene>
    <name evidence="18" type="ORF">Ahy_B03g065102</name>
</gene>
<dbReference type="FunFam" id="3.30.160.360:FF:000005">
    <property type="entry name" value="Putative lysine-specific demethylase JMJ16"/>
    <property type="match status" value="1"/>
</dbReference>
<dbReference type="InterPro" id="IPR003349">
    <property type="entry name" value="JmjN"/>
</dbReference>
<dbReference type="PROSITE" id="PS51183">
    <property type="entry name" value="JMJN"/>
    <property type="match status" value="1"/>
</dbReference>
<comment type="subcellular location">
    <subcellularLocation>
        <location evidence="2">Nucleus</location>
    </subcellularLocation>
</comment>
<feature type="domain" description="JmjN" evidence="16">
    <location>
        <begin position="56"/>
        <end position="97"/>
    </location>
</feature>
<feature type="domain" description="JmjC" evidence="17">
    <location>
        <begin position="267"/>
        <end position="430"/>
    </location>
</feature>
<dbReference type="Pfam" id="PF05965">
    <property type="entry name" value="FYRC"/>
    <property type="match status" value="1"/>
</dbReference>
<dbReference type="EMBL" id="SDMP01000013">
    <property type="protein sequence ID" value="RYR20023.1"/>
    <property type="molecule type" value="Genomic_DNA"/>
</dbReference>
<comment type="caution">
    <text evidence="18">The sequence shown here is derived from an EMBL/GenBank/DDBJ whole genome shotgun (WGS) entry which is preliminary data.</text>
</comment>
<keyword evidence="6" id="KW-0223">Dioxygenase</keyword>
<evidence type="ECO:0000256" key="4">
    <source>
        <dbReference type="ARBA" id="ARBA00022723"/>
    </source>
</evidence>
<evidence type="ECO:0008006" key="20">
    <source>
        <dbReference type="Google" id="ProtNLM"/>
    </source>
</evidence>
<dbReference type="SMART" id="SM00558">
    <property type="entry name" value="JmjC"/>
    <property type="match status" value="1"/>
</dbReference>
<keyword evidence="5" id="KW-0156">Chromatin regulator</keyword>
<evidence type="ECO:0000256" key="14">
    <source>
        <dbReference type="ARBA" id="ARBA00051640"/>
    </source>
</evidence>
<dbReference type="GO" id="GO:0034647">
    <property type="term" value="F:histone H3K4me/H3K4me2/H3K4me3 demethylase activity"/>
    <property type="evidence" value="ECO:0007669"/>
    <property type="project" value="TreeGrafter"/>
</dbReference>
<dbReference type="Pfam" id="PF02373">
    <property type="entry name" value="JmjC"/>
    <property type="match status" value="1"/>
</dbReference>
<dbReference type="AlphaFoldDB" id="A0A445A0Q8"/>
<feature type="compositionally biased region" description="Low complexity" evidence="15">
    <location>
        <begin position="151"/>
        <end position="161"/>
    </location>
</feature>
<feature type="region of interest" description="Disordered" evidence="15">
    <location>
        <begin position="1"/>
        <end position="42"/>
    </location>
</feature>
<evidence type="ECO:0000256" key="3">
    <source>
        <dbReference type="ARBA" id="ARBA00006801"/>
    </source>
</evidence>
<evidence type="ECO:0000256" key="6">
    <source>
        <dbReference type="ARBA" id="ARBA00022964"/>
    </source>
</evidence>
<evidence type="ECO:0000259" key="16">
    <source>
        <dbReference type="PROSITE" id="PS51183"/>
    </source>
</evidence>
<dbReference type="SMART" id="SM00541">
    <property type="entry name" value="FYRN"/>
    <property type="match status" value="1"/>
</dbReference>
<dbReference type="Proteomes" id="UP000289738">
    <property type="component" value="Chromosome B03"/>
</dbReference>
<dbReference type="InterPro" id="IPR003888">
    <property type="entry name" value="FYrich_N"/>
</dbReference>
<evidence type="ECO:0000256" key="10">
    <source>
        <dbReference type="ARBA" id="ARBA00023163"/>
    </source>
</evidence>
<evidence type="ECO:0000256" key="12">
    <source>
        <dbReference type="ARBA" id="ARBA00050619"/>
    </source>
</evidence>
<dbReference type="Pfam" id="PF02928">
    <property type="entry name" value="zf-C5HC2"/>
    <property type="match status" value="1"/>
</dbReference>
<dbReference type="PROSITE" id="PS51542">
    <property type="entry name" value="FYRN"/>
    <property type="match status" value="1"/>
</dbReference>
<evidence type="ECO:0000256" key="15">
    <source>
        <dbReference type="SAM" id="MobiDB-lite"/>
    </source>
</evidence>
<comment type="catalytic activity">
    <reaction evidence="13">
        <text>N(6)-methyl-L-lysyl(4)-[histone H3] + 2-oxoglutarate + O2 = L-lysyl(4)-[histone H3] + formaldehyde + succinate + CO2</text>
        <dbReference type="Rhea" id="RHEA:60220"/>
        <dbReference type="Rhea" id="RHEA-COMP:15543"/>
        <dbReference type="Rhea" id="RHEA-COMP:15547"/>
        <dbReference type="ChEBI" id="CHEBI:15379"/>
        <dbReference type="ChEBI" id="CHEBI:16526"/>
        <dbReference type="ChEBI" id="CHEBI:16810"/>
        <dbReference type="ChEBI" id="CHEBI:16842"/>
        <dbReference type="ChEBI" id="CHEBI:29969"/>
        <dbReference type="ChEBI" id="CHEBI:30031"/>
        <dbReference type="ChEBI" id="CHEBI:61929"/>
    </reaction>
    <physiologicalReaction direction="left-to-right" evidence="13">
        <dbReference type="Rhea" id="RHEA:60221"/>
    </physiologicalReaction>
</comment>
<keyword evidence="8" id="KW-0408">Iron</keyword>
<keyword evidence="4" id="KW-0479">Metal-binding</keyword>
<keyword evidence="11" id="KW-0539">Nucleus</keyword>
<name>A0A445A0Q8_ARAHY</name>
<feature type="compositionally biased region" description="Basic residues" evidence="15">
    <location>
        <begin position="127"/>
        <end position="142"/>
    </location>
</feature>
<comment type="cofactor">
    <cofactor evidence="1">
        <name>Fe(2+)</name>
        <dbReference type="ChEBI" id="CHEBI:29033"/>
    </cofactor>
</comment>
<comment type="catalytic activity">
    <reaction evidence="12">
        <text>N(6),N(6)-dimethyl-L-lysyl(4)-[histone H3] + 2-oxoglutarate + O2 = N(6)-methyl-L-lysyl(4)-[histone H3] + formaldehyde + succinate + CO2</text>
        <dbReference type="Rhea" id="RHEA:60216"/>
        <dbReference type="Rhea" id="RHEA-COMP:15540"/>
        <dbReference type="Rhea" id="RHEA-COMP:15543"/>
        <dbReference type="ChEBI" id="CHEBI:15379"/>
        <dbReference type="ChEBI" id="CHEBI:16526"/>
        <dbReference type="ChEBI" id="CHEBI:16810"/>
        <dbReference type="ChEBI" id="CHEBI:16842"/>
        <dbReference type="ChEBI" id="CHEBI:30031"/>
        <dbReference type="ChEBI" id="CHEBI:61929"/>
        <dbReference type="ChEBI" id="CHEBI:61976"/>
    </reaction>
    <physiologicalReaction direction="left-to-right" evidence="12">
        <dbReference type="Rhea" id="RHEA:60217"/>
    </physiologicalReaction>
</comment>
<dbReference type="PROSITE" id="PS51543">
    <property type="entry name" value="FYRC"/>
    <property type="match status" value="1"/>
</dbReference>
<reference evidence="18 19" key="1">
    <citation type="submission" date="2019-01" db="EMBL/GenBank/DDBJ databases">
        <title>Sequencing of cultivated peanut Arachis hypogaea provides insights into genome evolution and oil improvement.</title>
        <authorList>
            <person name="Chen X."/>
        </authorList>
    </citation>
    <scope>NUCLEOTIDE SEQUENCE [LARGE SCALE GENOMIC DNA]</scope>
    <source>
        <strain evidence="19">cv. Fuhuasheng</strain>
        <tissue evidence="18">Leaves</tissue>
    </source>
</reference>
<dbReference type="PANTHER" id="PTHR10694:SF105">
    <property type="entry name" value="LYSINE-SPECIFIC DEMETHYLASE JMJ14"/>
    <property type="match status" value="1"/>
</dbReference>
<feature type="compositionally biased region" description="Basic and acidic residues" evidence="15">
    <location>
        <begin position="10"/>
        <end position="26"/>
    </location>
</feature>
<sequence length="1047" mass="117155">MEQLILAAESDIKEDSPLRPKPKSNDAPEPSGSPRSRMVSARWDPGEACRPIIDEAPVFYPTNEEFEDTLGYIAKIRPQAEPHGICRIVPPACWVPPCPLKEKDIWENAKFSTRIQQIDLLQNREPMKKKKRGRKRKRRNHSKMGTCRRLANSSSGANNASEPDEKFGFQSGSDFTFKDFQLYANYFKECYFRLKDPGEEEKFSNDSYQRRWQPSVEEIEGEYWRIIEQPTDEVEVYYGADLETGSVGSGFPKSSSLTKSDSNQYALSGWNLNNFARLPGSVLSFEGSDISGVLVPWLYVGMCFSSFCWHVEDHHLYSLNYLHWGDPKVWYGVPGNHASALEDTMRKHLPDLFEEQPNLLNDLVTQLSPSILKSEGVPVYRTVQHSGEFVITFPRAYHSGFNCGFNCAEAVNVAPVDWLMHGQNAVELYSLQGRKTSLSHDKLLFGSAQEAVQALAELALHGEETPKCLKWRSVCGKEGVLTKAIKTRIKMEEERLGCLPTHLKLLKMDKDFDSYDERECFSCFYDLHLSAVGCECSRDIYSCLMHSKFLCSCAMDKKFVLFRYTIDELKSLVEALEGESHAIKVWANKRLGMVSTVSSEVCMYEPDMEKDMYKAKNPKEEETSVIGATNNSNLNIPSRPHSHVTSEIVQSESHDVTSGASYGIIENHNHSIDKKLAADNGHKVDQEGSLDLNVEAVSDGNENNLLLKSFLTEEKLCCSGSGTKQGNIGLAGEHNLSQFCVLQTELSSCSRVVAYSGPFNGGKFGIDSNSGKHPNCMVKREIIDSMNRSISLSDESHLMQVFGTTVKLISLGSVAYGKLWCTKQAIYPRGFKSLVSFFSILDPARICSYISEVVDAGFLGPLFKVTLEGHPNEVFTDTTADKCWESILKRLHDEIVRQRSLGELELPPIELLKSINGHRMFGFHLPSVVQAIEAQDLTHQCAEYWNHKGALTSQGRAIKKFKDGSGSSSGNGNTKGFGINLIKQEDDDIGGSCHSLGEMQSILQGLLKRASADELSAMRKLFSSDALCSQWRMTFLALMEEINKAGR</sequence>
<accession>A0A445A0Q8</accession>
<dbReference type="GO" id="GO:0048589">
    <property type="term" value="P:developmental growth"/>
    <property type="evidence" value="ECO:0007669"/>
    <property type="project" value="UniProtKB-ARBA"/>
</dbReference>
<comment type="similarity">
    <text evidence="3">Belongs to the JARID1 histone demethylase family.</text>
</comment>
<evidence type="ECO:0000259" key="17">
    <source>
        <dbReference type="PROSITE" id="PS51184"/>
    </source>
</evidence>
<dbReference type="InterPro" id="IPR003347">
    <property type="entry name" value="JmjC_dom"/>
</dbReference>
<dbReference type="PANTHER" id="PTHR10694">
    <property type="entry name" value="LYSINE-SPECIFIC DEMETHYLASE"/>
    <property type="match status" value="1"/>
</dbReference>
<dbReference type="GO" id="GO:0051093">
    <property type="term" value="P:negative regulation of developmental process"/>
    <property type="evidence" value="ECO:0007669"/>
    <property type="project" value="UniProtKB-ARBA"/>
</dbReference>
<dbReference type="Pfam" id="PF02375">
    <property type="entry name" value="JmjN"/>
    <property type="match status" value="1"/>
</dbReference>
<dbReference type="SUPFAM" id="SSF51197">
    <property type="entry name" value="Clavaminate synthase-like"/>
    <property type="match status" value="1"/>
</dbReference>
<feature type="region of interest" description="Disordered" evidence="15">
    <location>
        <begin position="124"/>
        <end position="165"/>
    </location>
</feature>
<evidence type="ECO:0000313" key="18">
    <source>
        <dbReference type="EMBL" id="RYR20023.1"/>
    </source>
</evidence>
<proteinExistence type="inferred from homology"/>
<dbReference type="GO" id="GO:0048731">
    <property type="term" value="P:system development"/>
    <property type="evidence" value="ECO:0007669"/>
    <property type="project" value="UniProtKB-ARBA"/>
</dbReference>
<dbReference type="Pfam" id="PF05964">
    <property type="entry name" value="FYRN"/>
    <property type="match status" value="1"/>
</dbReference>
<evidence type="ECO:0000256" key="11">
    <source>
        <dbReference type="ARBA" id="ARBA00023242"/>
    </source>
</evidence>
<evidence type="ECO:0000256" key="13">
    <source>
        <dbReference type="ARBA" id="ARBA00050935"/>
    </source>
</evidence>
<dbReference type="Gene3D" id="3.30.160.360">
    <property type="match status" value="1"/>
</dbReference>
<dbReference type="SMART" id="SM00542">
    <property type="entry name" value="FYRC"/>
    <property type="match status" value="1"/>
</dbReference>
<keyword evidence="19" id="KW-1185">Reference proteome</keyword>
<comment type="catalytic activity">
    <reaction evidence="14">
        <text>N(6),N(6),N(6)-trimethyl-L-lysyl(4)-[histone H3] + 2-oxoglutarate + O2 = N(6),N(6)-dimethyl-L-lysyl(4)-[histone H3] + formaldehyde + succinate + CO2</text>
        <dbReference type="Rhea" id="RHEA:60212"/>
        <dbReference type="Rhea" id="RHEA-COMP:15537"/>
        <dbReference type="Rhea" id="RHEA-COMP:15540"/>
        <dbReference type="ChEBI" id="CHEBI:15379"/>
        <dbReference type="ChEBI" id="CHEBI:16526"/>
        <dbReference type="ChEBI" id="CHEBI:16810"/>
        <dbReference type="ChEBI" id="CHEBI:16842"/>
        <dbReference type="ChEBI" id="CHEBI:30031"/>
        <dbReference type="ChEBI" id="CHEBI:61961"/>
        <dbReference type="ChEBI" id="CHEBI:61976"/>
    </reaction>
    <physiologicalReaction direction="left-to-right" evidence="14">
        <dbReference type="Rhea" id="RHEA:60213"/>
    </physiologicalReaction>
</comment>
<evidence type="ECO:0000256" key="1">
    <source>
        <dbReference type="ARBA" id="ARBA00001954"/>
    </source>
</evidence>
<evidence type="ECO:0000256" key="7">
    <source>
        <dbReference type="ARBA" id="ARBA00023002"/>
    </source>
</evidence>
<keyword evidence="10" id="KW-0804">Transcription</keyword>
<dbReference type="InterPro" id="IPR003889">
    <property type="entry name" value="FYrich_C"/>
</dbReference>
<dbReference type="PROSITE" id="PS51184">
    <property type="entry name" value="JMJC"/>
    <property type="match status" value="1"/>
</dbReference>
<dbReference type="Gene3D" id="2.60.120.650">
    <property type="entry name" value="Cupin"/>
    <property type="match status" value="1"/>
</dbReference>
<dbReference type="SMART" id="SM00545">
    <property type="entry name" value="JmjN"/>
    <property type="match status" value="1"/>
</dbReference>
<dbReference type="GO" id="GO:0000785">
    <property type="term" value="C:chromatin"/>
    <property type="evidence" value="ECO:0007669"/>
    <property type="project" value="TreeGrafter"/>
</dbReference>
<keyword evidence="7" id="KW-0560">Oxidoreductase</keyword>
<organism evidence="18 19">
    <name type="scientific">Arachis hypogaea</name>
    <name type="common">Peanut</name>
    <dbReference type="NCBI Taxonomy" id="3818"/>
    <lineage>
        <taxon>Eukaryota</taxon>
        <taxon>Viridiplantae</taxon>
        <taxon>Streptophyta</taxon>
        <taxon>Embryophyta</taxon>
        <taxon>Tracheophyta</taxon>
        <taxon>Spermatophyta</taxon>
        <taxon>Magnoliopsida</taxon>
        <taxon>eudicotyledons</taxon>
        <taxon>Gunneridae</taxon>
        <taxon>Pentapetalae</taxon>
        <taxon>rosids</taxon>
        <taxon>fabids</taxon>
        <taxon>Fabales</taxon>
        <taxon>Fabaceae</taxon>
        <taxon>Papilionoideae</taxon>
        <taxon>50 kb inversion clade</taxon>
        <taxon>dalbergioids sensu lato</taxon>
        <taxon>Dalbergieae</taxon>
        <taxon>Pterocarpus clade</taxon>
        <taxon>Arachis</taxon>
    </lineage>
</organism>
<dbReference type="STRING" id="3818.A0A445A0Q8"/>
<dbReference type="InterPro" id="IPR004198">
    <property type="entry name" value="Znf_C5HC2"/>
</dbReference>
<dbReference type="GO" id="GO:0046872">
    <property type="term" value="F:metal ion binding"/>
    <property type="evidence" value="ECO:0007669"/>
    <property type="project" value="UniProtKB-KW"/>
</dbReference>